<dbReference type="Pfam" id="PF00646">
    <property type="entry name" value="F-box"/>
    <property type="match status" value="1"/>
</dbReference>
<dbReference type="CDD" id="cd22157">
    <property type="entry name" value="F-box_AtFBW1-like"/>
    <property type="match status" value="1"/>
</dbReference>
<sequence length="414" mass="48003">MVNTRSKIKKIQNTINLWFSKAAMADTNHLATESGALIGSNDDLLIEILLRLPVTSVLRFKSVSKHWRSLLSHPRFTLLYKNASSYPGLFVRNLYIPFNNEDRSTPPFRDLDFYPDPCGIRIVQSCNGLLLCCSHRGEERVHKYYVFNPTTKQFAVIPSVLGGAATRKAIYFMGLAFHQTDCVHYKLVCFHRANRGEPFKIQIYSSDIGKWKISDQSFSLSAPYYASFHYIVYWNQAIHWAPCCVTPWYFKLDIEELQSLPLPMMPEASSEGYENGDMPLYFGESRGHLHFVEAADRSVSHLQLNVYEMLNDHSGWFLKYAVELDELPDAYPEMIRDYLDPSSRGYYEFEVFDVVRGEREDETFMVIRIPGRIIRFNVVDKSFKQISDQIYLHGLTGHVNVHRYIESLVSFLYE</sequence>
<dbReference type="PANTHER" id="PTHR35546:SF127">
    <property type="entry name" value="F-BOX DOMAIN-CONTAINING PROTEIN"/>
    <property type="match status" value="1"/>
</dbReference>
<dbReference type="Proteomes" id="UP001177003">
    <property type="component" value="Chromosome 9"/>
</dbReference>
<name>A0AA36A0J3_LACSI</name>
<evidence type="ECO:0000313" key="2">
    <source>
        <dbReference type="EMBL" id="CAI9302295.1"/>
    </source>
</evidence>
<accession>A0AA36A0J3</accession>
<evidence type="ECO:0000313" key="3">
    <source>
        <dbReference type="Proteomes" id="UP001177003"/>
    </source>
</evidence>
<gene>
    <name evidence="2" type="ORF">LSALG_LOCUS40789</name>
</gene>
<feature type="domain" description="F-box" evidence="1">
    <location>
        <begin position="42"/>
        <end position="80"/>
    </location>
</feature>
<dbReference type="SMART" id="SM00256">
    <property type="entry name" value="FBOX"/>
    <property type="match status" value="1"/>
</dbReference>
<dbReference type="EMBL" id="OX465085">
    <property type="protein sequence ID" value="CAI9302295.1"/>
    <property type="molecule type" value="Genomic_DNA"/>
</dbReference>
<proteinExistence type="predicted"/>
<organism evidence="2 3">
    <name type="scientific">Lactuca saligna</name>
    <name type="common">Willowleaf lettuce</name>
    <dbReference type="NCBI Taxonomy" id="75948"/>
    <lineage>
        <taxon>Eukaryota</taxon>
        <taxon>Viridiplantae</taxon>
        <taxon>Streptophyta</taxon>
        <taxon>Embryophyta</taxon>
        <taxon>Tracheophyta</taxon>
        <taxon>Spermatophyta</taxon>
        <taxon>Magnoliopsida</taxon>
        <taxon>eudicotyledons</taxon>
        <taxon>Gunneridae</taxon>
        <taxon>Pentapetalae</taxon>
        <taxon>asterids</taxon>
        <taxon>campanulids</taxon>
        <taxon>Asterales</taxon>
        <taxon>Asteraceae</taxon>
        <taxon>Cichorioideae</taxon>
        <taxon>Cichorieae</taxon>
        <taxon>Lactucinae</taxon>
        <taxon>Lactuca</taxon>
    </lineage>
</organism>
<dbReference type="PANTHER" id="PTHR35546">
    <property type="entry name" value="F-BOX PROTEIN INTERACTION DOMAIN PROTEIN-RELATED"/>
    <property type="match status" value="1"/>
</dbReference>
<dbReference type="AlphaFoldDB" id="A0AA36A0J3"/>
<dbReference type="InterPro" id="IPR055290">
    <property type="entry name" value="At3g26010-like"/>
</dbReference>
<dbReference type="InterPro" id="IPR006527">
    <property type="entry name" value="F-box-assoc_dom_typ1"/>
</dbReference>
<dbReference type="Gene3D" id="1.20.1280.50">
    <property type="match status" value="1"/>
</dbReference>
<dbReference type="Pfam" id="PF07734">
    <property type="entry name" value="FBA_1"/>
    <property type="match status" value="1"/>
</dbReference>
<keyword evidence="3" id="KW-1185">Reference proteome</keyword>
<protein>
    <recommendedName>
        <fullName evidence="1">F-box domain-containing protein</fullName>
    </recommendedName>
</protein>
<dbReference type="SUPFAM" id="SSF81383">
    <property type="entry name" value="F-box domain"/>
    <property type="match status" value="1"/>
</dbReference>
<reference evidence="2" key="1">
    <citation type="submission" date="2023-04" db="EMBL/GenBank/DDBJ databases">
        <authorList>
            <person name="Vijverberg K."/>
            <person name="Xiong W."/>
            <person name="Schranz E."/>
        </authorList>
    </citation>
    <scope>NUCLEOTIDE SEQUENCE</scope>
</reference>
<evidence type="ECO:0000259" key="1">
    <source>
        <dbReference type="SMART" id="SM00256"/>
    </source>
</evidence>
<dbReference type="InterPro" id="IPR001810">
    <property type="entry name" value="F-box_dom"/>
</dbReference>
<dbReference type="InterPro" id="IPR036047">
    <property type="entry name" value="F-box-like_dom_sf"/>
</dbReference>